<evidence type="ECO:0000256" key="1">
    <source>
        <dbReference type="ARBA" id="ARBA00010326"/>
    </source>
</evidence>
<reference evidence="3" key="2">
    <citation type="submission" date="2025-09" db="UniProtKB">
        <authorList>
            <consortium name="Ensembl"/>
        </authorList>
    </citation>
    <scope>IDENTIFICATION</scope>
</reference>
<organism evidence="3 4">
    <name type="scientific">Panthera leo</name>
    <name type="common">Lion</name>
    <dbReference type="NCBI Taxonomy" id="9689"/>
    <lineage>
        <taxon>Eukaryota</taxon>
        <taxon>Metazoa</taxon>
        <taxon>Chordata</taxon>
        <taxon>Craniata</taxon>
        <taxon>Vertebrata</taxon>
        <taxon>Euteleostomi</taxon>
        <taxon>Mammalia</taxon>
        <taxon>Eutheria</taxon>
        <taxon>Laurasiatheria</taxon>
        <taxon>Carnivora</taxon>
        <taxon>Feliformia</taxon>
        <taxon>Felidae</taxon>
        <taxon>Pantherinae</taxon>
        <taxon>Panthera</taxon>
    </lineage>
</organism>
<comment type="similarity">
    <text evidence="1">Belongs to the BCL7 family.</text>
</comment>
<sequence length="107" mass="12010">MAGGTLRAETWSWGKDDLTEVMVTVEKVWRWEECWSTVGHTSLRIFKLVMKTVTTLSIRRPPCKRAPSPAHGTPTSPASPWLLPHHLKRPQSMLSPHGCAKRQILGA</sequence>
<evidence type="ECO:0000313" key="4">
    <source>
        <dbReference type="Proteomes" id="UP000694399"/>
    </source>
</evidence>
<name>A0A8C8Y0A2_PANLE</name>
<dbReference type="AlphaFoldDB" id="A0A8C8Y0A2"/>
<dbReference type="PANTHER" id="PTHR12767">
    <property type="entry name" value="BCL7 RELATED"/>
    <property type="match status" value="1"/>
</dbReference>
<feature type="region of interest" description="Disordered" evidence="2">
    <location>
        <begin position="60"/>
        <end position="82"/>
    </location>
</feature>
<dbReference type="InterPro" id="IPR006804">
    <property type="entry name" value="BCL7"/>
</dbReference>
<dbReference type="GO" id="GO:0016514">
    <property type="term" value="C:SWI/SNF complex"/>
    <property type="evidence" value="ECO:0007669"/>
    <property type="project" value="UniProtKB-ARBA"/>
</dbReference>
<dbReference type="Proteomes" id="UP000694399">
    <property type="component" value="Unassembled WGS sequence"/>
</dbReference>
<proteinExistence type="inferred from homology"/>
<dbReference type="PANTHER" id="PTHR12767:SF12">
    <property type="entry name" value="BAF CHROMATIN REMODELING COMPLEX SUBUNIT BCL7C"/>
    <property type="match status" value="1"/>
</dbReference>
<accession>A0A8C8Y0A2</accession>
<keyword evidence="4" id="KW-1185">Reference proteome</keyword>
<protein>
    <submittedName>
        <fullName evidence="3">Uncharacterized protein</fullName>
    </submittedName>
</protein>
<reference evidence="3" key="1">
    <citation type="submission" date="2025-08" db="UniProtKB">
        <authorList>
            <consortium name="Ensembl"/>
        </authorList>
    </citation>
    <scope>IDENTIFICATION</scope>
</reference>
<dbReference type="GeneTree" id="ENSGT01000000220593"/>
<dbReference type="Ensembl" id="ENSPLOT00000030432.1">
    <property type="protein sequence ID" value="ENSPLOP00000027545.1"/>
    <property type="gene ID" value="ENSPLOG00000020178.1"/>
</dbReference>
<evidence type="ECO:0000256" key="2">
    <source>
        <dbReference type="SAM" id="MobiDB-lite"/>
    </source>
</evidence>
<dbReference type="OMA" id="WAKREIL"/>
<evidence type="ECO:0000313" key="3">
    <source>
        <dbReference type="Ensembl" id="ENSPLOP00000027545.1"/>
    </source>
</evidence>
<dbReference type="Pfam" id="PF04714">
    <property type="entry name" value="BCL_N"/>
    <property type="match status" value="1"/>
</dbReference>